<evidence type="ECO:0000313" key="3">
    <source>
        <dbReference type="Proteomes" id="UP000664859"/>
    </source>
</evidence>
<keyword evidence="3" id="KW-1185">Reference proteome</keyword>
<gene>
    <name evidence="2" type="ORF">JKP88DRAFT_244986</name>
</gene>
<accession>A0A836CHR2</accession>
<organism evidence="2 3">
    <name type="scientific">Tribonema minus</name>
    <dbReference type="NCBI Taxonomy" id="303371"/>
    <lineage>
        <taxon>Eukaryota</taxon>
        <taxon>Sar</taxon>
        <taxon>Stramenopiles</taxon>
        <taxon>Ochrophyta</taxon>
        <taxon>PX clade</taxon>
        <taxon>Xanthophyceae</taxon>
        <taxon>Tribonematales</taxon>
        <taxon>Tribonemataceae</taxon>
        <taxon>Tribonema</taxon>
    </lineage>
</organism>
<feature type="region of interest" description="Disordered" evidence="1">
    <location>
        <begin position="229"/>
        <end position="252"/>
    </location>
</feature>
<dbReference type="AlphaFoldDB" id="A0A836CHR2"/>
<evidence type="ECO:0000313" key="2">
    <source>
        <dbReference type="EMBL" id="KAG5184121.1"/>
    </source>
</evidence>
<feature type="compositionally biased region" description="Basic and acidic residues" evidence="1">
    <location>
        <begin position="240"/>
        <end position="252"/>
    </location>
</feature>
<dbReference type="EMBL" id="JAFCMP010000179">
    <property type="protein sequence ID" value="KAG5184121.1"/>
    <property type="molecule type" value="Genomic_DNA"/>
</dbReference>
<proteinExistence type="predicted"/>
<sequence>MAGNGTITAGNLVLSHPNGSFNFLQSLNSVSSISVLCPLFDKSFELCDGSSDFETHLTGSAESSKAIDHMSLQVHSTGDRAVLQSRQYVPSQSGATRTVMMTATMAAIEGSVVRLGCFDDAADKIEGLGDGYFFELNDGVLYACMRVSTTPSDKVIDILLTVGHMVPVYGEEAMKAANMSMQDNEALIEIGDILNAIRWPNLAERMVKGLSSEGRKLFHSLTAANTGAKRTRVDVEDDTKEPAKHAKANDEVDSVERVQAIAMDMVPEAEVLAEVDPAKHAKANDEVDSVERVQAIDVEMVPEAEVLAEVDPAKHAKANDEVDAVERVQAIAVEMVPEAEVLAEVEPALMAGDINEAEAEVNEALTVHNNDNLNRPLSQRLSKKVIKVLGFSKKRAVRFAALAIAVAACAAKTASRDAELCGAMATAPNALQLASWQRRAGPAAATLCPRGGNALFGAATVAAPATLAVAAAAAAARCTWLTQQDELFQVFLRWKRVQLLESIDFTEAGTFDSLLAGHKVEGLKEFSRSHGDDWAQVLQNKEAWNTLLTRIDAAEQEFQEQHPVEWEQIQGLFP</sequence>
<name>A0A836CHR2_9STRA</name>
<protein>
    <submittedName>
        <fullName evidence="2">Uncharacterized protein</fullName>
    </submittedName>
</protein>
<dbReference type="Proteomes" id="UP000664859">
    <property type="component" value="Unassembled WGS sequence"/>
</dbReference>
<comment type="caution">
    <text evidence="2">The sequence shown here is derived from an EMBL/GenBank/DDBJ whole genome shotgun (WGS) entry which is preliminary data.</text>
</comment>
<evidence type="ECO:0000256" key="1">
    <source>
        <dbReference type="SAM" id="MobiDB-lite"/>
    </source>
</evidence>
<reference evidence="2" key="1">
    <citation type="submission" date="2021-02" db="EMBL/GenBank/DDBJ databases">
        <title>First Annotated Genome of the Yellow-green Alga Tribonema minus.</title>
        <authorList>
            <person name="Mahan K.M."/>
        </authorList>
    </citation>
    <scope>NUCLEOTIDE SEQUENCE</scope>
    <source>
        <strain evidence="2">UTEX B ZZ1240</strain>
    </source>
</reference>